<accession>A0A5B2ZEL0</accession>
<keyword evidence="8" id="KW-1185">Reference proteome</keyword>
<dbReference type="InterPro" id="IPR048579">
    <property type="entry name" value="RNAseD_HRDC_C"/>
</dbReference>
<keyword evidence="3" id="KW-0540">Nuclease</keyword>
<dbReference type="Pfam" id="PF00570">
    <property type="entry name" value="HRDC"/>
    <property type="match status" value="1"/>
</dbReference>
<dbReference type="InterPro" id="IPR006292">
    <property type="entry name" value="RNase_D"/>
</dbReference>
<dbReference type="InterPro" id="IPR002121">
    <property type="entry name" value="HRDC_dom"/>
</dbReference>
<dbReference type="InterPro" id="IPR036397">
    <property type="entry name" value="RNaseH_sf"/>
</dbReference>
<dbReference type="GO" id="GO:0008033">
    <property type="term" value="P:tRNA processing"/>
    <property type="evidence" value="ECO:0007669"/>
    <property type="project" value="UniProtKB-KW"/>
</dbReference>
<dbReference type="CDD" id="cd06142">
    <property type="entry name" value="RNaseD_exo"/>
    <property type="match status" value="1"/>
</dbReference>
<reference evidence="7 8" key="1">
    <citation type="submission" date="2019-09" db="EMBL/GenBank/DDBJ databases">
        <title>Arenimonas chukotkensis sp. nov., a bacterium isolated from Chukotka hot spring, Arctic region, Russia.</title>
        <authorList>
            <person name="Zayulina K.S."/>
            <person name="Prokofeva M.I."/>
            <person name="Elcheninov A.G."/>
            <person name="Novikov A."/>
            <person name="Kochetkova T.V."/>
            <person name="Kublanov I.V."/>
        </authorList>
    </citation>
    <scope>NUCLEOTIDE SEQUENCE [LARGE SCALE GENOMIC DNA]</scope>
    <source>
        <strain evidence="7 8">3729k</strain>
    </source>
</reference>
<dbReference type="InterPro" id="IPR002562">
    <property type="entry name" value="3'-5'_exonuclease_dom"/>
</dbReference>
<dbReference type="Gene3D" id="1.10.150.80">
    <property type="entry name" value="HRDC domain"/>
    <property type="match status" value="2"/>
</dbReference>
<dbReference type="InterPro" id="IPR044876">
    <property type="entry name" value="HRDC_dom_sf"/>
</dbReference>
<evidence type="ECO:0000313" key="8">
    <source>
        <dbReference type="Proteomes" id="UP000322165"/>
    </source>
</evidence>
<gene>
    <name evidence="7" type="primary">rnd</name>
    <name evidence="7" type="ORF">F0415_02355</name>
</gene>
<protein>
    <submittedName>
        <fullName evidence="7">Ribonuclease D</fullName>
        <ecNumber evidence="7">3.1.13.5</ecNumber>
    </submittedName>
</protein>
<reference evidence="7 8" key="2">
    <citation type="submission" date="2019-09" db="EMBL/GenBank/DDBJ databases">
        <authorList>
            <person name="Mazur A."/>
        </authorList>
    </citation>
    <scope>NUCLEOTIDE SEQUENCE [LARGE SCALE GENOMIC DNA]</scope>
    <source>
        <strain evidence="7 8">3729k</strain>
    </source>
</reference>
<evidence type="ECO:0000256" key="1">
    <source>
        <dbReference type="ARBA" id="ARBA00022490"/>
    </source>
</evidence>
<dbReference type="GO" id="GO:0033890">
    <property type="term" value="F:ribonuclease D activity"/>
    <property type="evidence" value="ECO:0007669"/>
    <property type="project" value="UniProtKB-EC"/>
</dbReference>
<dbReference type="SMART" id="SM00474">
    <property type="entry name" value="35EXOc"/>
    <property type="match status" value="1"/>
</dbReference>
<dbReference type="RefSeq" id="WP_149859604.1">
    <property type="nucleotide sequence ID" value="NZ_VUOD01000002.1"/>
</dbReference>
<keyword evidence="5" id="KW-0269">Exonuclease</keyword>
<dbReference type="PROSITE" id="PS50967">
    <property type="entry name" value="HRDC"/>
    <property type="match status" value="1"/>
</dbReference>
<organism evidence="7 8">
    <name type="scientific">Arenimonas fontis</name>
    <dbReference type="NCBI Taxonomy" id="2608255"/>
    <lineage>
        <taxon>Bacteria</taxon>
        <taxon>Pseudomonadati</taxon>
        <taxon>Pseudomonadota</taxon>
        <taxon>Gammaproteobacteria</taxon>
        <taxon>Lysobacterales</taxon>
        <taxon>Lysobacteraceae</taxon>
        <taxon>Arenimonas</taxon>
    </lineage>
</organism>
<dbReference type="SUPFAM" id="SSF53098">
    <property type="entry name" value="Ribonuclease H-like"/>
    <property type="match status" value="1"/>
</dbReference>
<dbReference type="InterPro" id="IPR012337">
    <property type="entry name" value="RNaseH-like_sf"/>
</dbReference>
<dbReference type="AlphaFoldDB" id="A0A5B2ZEL0"/>
<dbReference type="GO" id="GO:0008408">
    <property type="term" value="F:3'-5' exonuclease activity"/>
    <property type="evidence" value="ECO:0007669"/>
    <property type="project" value="InterPro"/>
</dbReference>
<sequence>MKHWIDTPEALSARLRGWRGQARVGLDTEFVRERSYYPQLALVQLAIPGEVLLADPLVPGMAEALRPLLTDPATVKLMHSPSEDLQALRRGCGVLPAPLFDTQLAAALCGLGAGLGYQKLVGQVTGQTLAKGETRSDWLRRPLSESQLRYAAEDVLHLHALHDWLAPRLAGSGRDAWLAADMERALRAAADDAEDPWPHLGLRSAAGLDSAGQARLCLLLRWRDREARRADRPRGWILDNELAVSLARRPPRSLAEFHATLDRHPRAPRRGRTELWALLERGPDPAEFADMPLLSAEPVDKQALKALQSAVAGIAEREGLPEGLLCARRHLEALLDGRGWPEALDGWRRELLEPVLKPLLPAG</sequence>
<evidence type="ECO:0000313" key="7">
    <source>
        <dbReference type="EMBL" id="KAA2285502.1"/>
    </source>
</evidence>
<comment type="caution">
    <text evidence="7">The sequence shown here is derived from an EMBL/GenBank/DDBJ whole genome shotgun (WGS) entry which is preliminary data.</text>
</comment>
<evidence type="ECO:0000259" key="6">
    <source>
        <dbReference type="PROSITE" id="PS50967"/>
    </source>
</evidence>
<dbReference type="GO" id="GO:0003676">
    <property type="term" value="F:nucleic acid binding"/>
    <property type="evidence" value="ECO:0007669"/>
    <property type="project" value="InterPro"/>
</dbReference>
<evidence type="ECO:0000256" key="4">
    <source>
        <dbReference type="ARBA" id="ARBA00022801"/>
    </source>
</evidence>
<feature type="domain" description="HRDC" evidence="6">
    <location>
        <begin position="209"/>
        <end position="289"/>
    </location>
</feature>
<dbReference type="InterPro" id="IPR051086">
    <property type="entry name" value="RNase_D-like"/>
</dbReference>
<dbReference type="InterPro" id="IPR010997">
    <property type="entry name" value="HRDC-like_sf"/>
</dbReference>
<dbReference type="Gene3D" id="3.30.420.10">
    <property type="entry name" value="Ribonuclease H-like superfamily/Ribonuclease H"/>
    <property type="match status" value="1"/>
</dbReference>
<dbReference type="Pfam" id="PF21293">
    <property type="entry name" value="RNAseD_HRDC_C"/>
    <property type="match status" value="1"/>
</dbReference>
<keyword evidence="1" id="KW-0963">Cytoplasm</keyword>
<dbReference type="PANTHER" id="PTHR47649">
    <property type="entry name" value="RIBONUCLEASE D"/>
    <property type="match status" value="1"/>
</dbReference>
<dbReference type="Proteomes" id="UP000322165">
    <property type="component" value="Unassembled WGS sequence"/>
</dbReference>
<name>A0A5B2ZEL0_9GAMM</name>
<dbReference type="PANTHER" id="PTHR47649:SF1">
    <property type="entry name" value="RIBONUCLEASE D"/>
    <property type="match status" value="1"/>
</dbReference>
<keyword evidence="4 7" id="KW-0378">Hydrolase</keyword>
<proteinExistence type="predicted"/>
<dbReference type="EMBL" id="VUOD01000002">
    <property type="protein sequence ID" value="KAA2285502.1"/>
    <property type="molecule type" value="Genomic_DNA"/>
</dbReference>
<dbReference type="NCBIfam" id="TIGR01388">
    <property type="entry name" value="rnd"/>
    <property type="match status" value="1"/>
</dbReference>
<dbReference type="GO" id="GO:0000166">
    <property type="term" value="F:nucleotide binding"/>
    <property type="evidence" value="ECO:0007669"/>
    <property type="project" value="InterPro"/>
</dbReference>
<evidence type="ECO:0000256" key="3">
    <source>
        <dbReference type="ARBA" id="ARBA00022722"/>
    </source>
</evidence>
<dbReference type="SUPFAM" id="SSF47819">
    <property type="entry name" value="HRDC-like"/>
    <property type="match status" value="2"/>
</dbReference>
<keyword evidence="2" id="KW-0819">tRNA processing</keyword>
<dbReference type="EC" id="3.1.13.5" evidence="7"/>
<evidence type="ECO:0000256" key="5">
    <source>
        <dbReference type="ARBA" id="ARBA00022839"/>
    </source>
</evidence>
<dbReference type="Pfam" id="PF01612">
    <property type="entry name" value="DNA_pol_A_exo1"/>
    <property type="match status" value="1"/>
</dbReference>
<evidence type="ECO:0000256" key="2">
    <source>
        <dbReference type="ARBA" id="ARBA00022694"/>
    </source>
</evidence>